<evidence type="ECO:0000313" key="2">
    <source>
        <dbReference type="EMBL" id="TCC44165.1"/>
    </source>
</evidence>
<name>A0A4R0JQ90_9ACTN</name>
<dbReference type="Proteomes" id="UP000293342">
    <property type="component" value="Unassembled WGS sequence"/>
</dbReference>
<dbReference type="OrthoDB" id="154293at2"/>
<dbReference type="InterPro" id="IPR024344">
    <property type="entry name" value="MDMPI_metal-binding"/>
</dbReference>
<keyword evidence="2" id="KW-0670">Pyruvate</keyword>
<dbReference type="EMBL" id="SJKD01000010">
    <property type="protein sequence ID" value="TCC44165.1"/>
    <property type="molecule type" value="Genomic_DNA"/>
</dbReference>
<proteinExistence type="predicted"/>
<dbReference type="Pfam" id="PF11716">
    <property type="entry name" value="MDMPI_N"/>
    <property type="match status" value="1"/>
</dbReference>
<gene>
    <name evidence="2" type="ORF">E0H75_35455</name>
</gene>
<dbReference type="RefSeq" id="WP_131518085.1">
    <property type="nucleotide sequence ID" value="NZ_SJKD01000010.1"/>
</dbReference>
<dbReference type="InterPro" id="IPR034660">
    <property type="entry name" value="DinB/YfiT-like"/>
</dbReference>
<dbReference type="GO" id="GO:0016853">
    <property type="term" value="F:isomerase activity"/>
    <property type="evidence" value="ECO:0007669"/>
    <property type="project" value="UniProtKB-KW"/>
</dbReference>
<dbReference type="Gene3D" id="1.20.120.450">
    <property type="entry name" value="dinb family like domain"/>
    <property type="match status" value="1"/>
</dbReference>
<dbReference type="SUPFAM" id="SSF109854">
    <property type="entry name" value="DinB/YfiT-like putative metalloenzymes"/>
    <property type="match status" value="1"/>
</dbReference>
<feature type="domain" description="Mycothiol-dependent maleylpyruvate isomerase metal-binding" evidence="1">
    <location>
        <begin position="11"/>
        <end position="98"/>
    </location>
</feature>
<keyword evidence="3" id="KW-1185">Reference proteome</keyword>
<reference evidence="2 3" key="1">
    <citation type="submission" date="2019-02" db="EMBL/GenBank/DDBJ databases">
        <title>Kribbella capetownensis sp. nov. and Kribbella speibonae sp. nov., isolated from soil.</title>
        <authorList>
            <person name="Curtis S.M."/>
            <person name="Norton I."/>
            <person name="Everest G.J."/>
            <person name="Meyers P.R."/>
        </authorList>
    </citation>
    <scope>NUCLEOTIDE SEQUENCE [LARGE SCALE GENOMIC DNA]</scope>
    <source>
        <strain evidence="2 3">YM53</strain>
    </source>
</reference>
<dbReference type="GO" id="GO:0046872">
    <property type="term" value="F:metal ion binding"/>
    <property type="evidence" value="ECO:0007669"/>
    <property type="project" value="InterPro"/>
</dbReference>
<organism evidence="2 3">
    <name type="scientific">Kribbella capetownensis</name>
    <dbReference type="NCBI Taxonomy" id="1572659"/>
    <lineage>
        <taxon>Bacteria</taxon>
        <taxon>Bacillati</taxon>
        <taxon>Actinomycetota</taxon>
        <taxon>Actinomycetes</taxon>
        <taxon>Propionibacteriales</taxon>
        <taxon>Kribbellaceae</taxon>
        <taxon>Kribbella</taxon>
    </lineage>
</organism>
<evidence type="ECO:0000313" key="3">
    <source>
        <dbReference type="Proteomes" id="UP000293342"/>
    </source>
</evidence>
<dbReference type="NCBIfam" id="TIGR03083">
    <property type="entry name" value="maleylpyruvate isomerase family mycothiol-dependent enzyme"/>
    <property type="match status" value="1"/>
</dbReference>
<dbReference type="AlphaFoldDB" id="A0A4R0JQ90"/>
<comment type="caution">
    <text evidence="2">The sequence shown here is derived from an EMBL/GenBank/DDBJ whole genome shotgun (WGS) entry which is preliminary data.</text>
</comment>
<protein>
    <submittedName>
        <fullName evidence="2">Maleylpyruvate isomerase family mycothiol-dependent enzyme</fullName>
    </submittedName>
</protein>
<dbReference type="InterPro" id="IPR017517">
    <property type="entry name" value="Maleyloyr_isom"/>
</dbReference>
<keyword evidence="2" id="KW-0413">Isomerase</keyword>
<evidence type="ECO:0000259" key="1">
    <source>
        <dbReference type="Pfam" id="PF11716"/>
    </source>
</evidence>
<accession>A0A4R0JQ90</accession>
<sequence length="228" mass="24724">MDSTTSAELYRATRERVTAAIRGLDAADLDRQVPACPEWTVHNLVSHLAGVAADFAAGNVQGAPRPPWTAVQVDARRSMPIDAILDEWAETGPALERVILGETTSNPLVCNPWVDSGTHEADLHGALGTGQRPPSELWIGTLEWLLSDPPSEDVQGSLSIVTPDGTYQLGSGDPVAEARTSSYELFRAVFGRRSDAQVRSWTWPSPEHADLWSPEIPHLQQTDVALTD</sequence>